<proteinExistence type="predicted"/>
<organism evidence="1 2">
    <name type="scientific">Nibea albiflora</name>
    <name type="common">Yellow drum</name>
    <name type="synonym">Corvina albiflora</name>
    <dbReference type="NCBI Taxonomy" id="240163"/>
    <lineage>
        <taxon>Eukaryota</taxon>
        <taxon>Metazoa</taxon>
        <taxon>Chordata</taxon>
        <taxon>Craniata</taxon>
        <taxon>Vertebrata</taxon>
        <taxon>Euteleostomi</taxon>
        <taxon>Actinopterygii</taxon>
        <taxon>Neopterygii</taxon>
        <taxon>Teleostei</taxon>
        <taxon>Neoteleostei</taxon>
        <taxon>Acanthomorphata</taxon>
        <taxon>Eupercaria</taxon>
        <taxon>Sciaenidae</taxon>
        <taxon>Nibea</taxon>
    </lineage>
</organism>
<dbReference type="Proteomes" id="UP000805704">
    <property type="component" value="Chromosome 11"/>
</dbReference>
<protein>
    <submittedName>
        <fullName evidence="1">Uncharacterized protein</fullName>
    </submittedName>
</protein>
<sequence length="72" mass="7529">MAKHYNTAQALAVIMEPDPEPMDHESVASVTPESDKDTAEEDEEYFPGAGSSDTGSSDSPDTGEADTPAGKL</sequence>
<accession>A0ACB7FG77</accession>
<gene>
    <name evidence="1" type="ORF">GBF38_003677</name>
</gene>
<comment type="caution">
    <text evidence="1">The sequence shown here is derived from an EMBL/GenBank/DDBJ whole genome shotgun (WGS) entry which is preliminary data.</text>
</comment>
<dbReference type="EMBL" id="CM024799">
    <property type="protein sequence ID" value="KAG8013008.1"/>
    <property type="molecule type" value="Genomic_DNA"/>
</dbReference>
<evidence type="ECO:0000313" key="2">
    <source>
        <dbReference type="Proteomes" id="UP000805704"/>
    </source>
</evidence>
<evidence type="ECO:0000313" key="1">
    <source>
        <dbReference type="EMBL" id="KAG8013008.1"/>
    </source>
</evidence>
<keyword evidence="2" id="KW-1185">Reference proteome</keyword>
<name>A0ACB7FG77_NIBAL</name>
<reference evidence="1" key="1">
    <citation type="submission" date="2020-04" db="EMBL/GenBank/DDBJ databases">
        <title>A chromosome-scale assembly and high-density genetic map of the yellow drum (Nibea albiflora) genome.</title>
        <authorList>
            <person name="Xu D."/>
            <person name="Zhang W."/>
            <person name="Chen R."/>
            <person name="Tan P."/>
            <person name="Wang L."/>
            <person name="Song H."/>
            <person name="Tian L."/>
            <person name="Zhu Q."/>
            <person name="Wang B."/>
        </authorList>
    </citation>
    <scope>NUCLEOTIDE SEQUENCE</scope>
    <source>
        <strain evidence="1">ZJHYS-2018</strain>
    </source>
</reference>